<accession>A0A5R9QHK5</accession>
<feature type="transmembrane region" description="Helical" evidence="6">
    <location>
        <begin position="36"/>
        <end position="54"/>
    </location>
</feature>
<dbReference type="RefSeq" id="WP_138408636.1">
    <property type="nucleotide sequence ID" value="NZ_QLAE01000016.1"/>
</dbReference>
<protein>
    <recommendedName>
        <fullName evidence="7">Cardiolipin synthase N-terminal domain-containing protein</fullName>
    </recommendedName>
</protein>
<dbReference type="InterPro" id="IPR027379">
    <property type="entry name" value="CLS_N"/>
</dbReference>
<sequence length="69" mass="7496">MDAFGGIFGLIILLLDIWAIVSVLRSDSETGKKILWVLLIVILPVLGLIIWGIMGPRGNRNGDAGQLRP</sequence>
<reference evidence="8 9" key="1">
    <citation type="journal article" date="2017" name="Eur. J. Clin. Microbiol. Infect. Dis.">
        <title>Uncommonly isolated clinical Pseudomonas: identification and phylogenetic assignation.</title>
        <authorList>
            <person name="Mulet M."/>
            <person name="Gomila M."/>
            <person name="Ramirez A."/>
            <person name="Cardew S."/>
            <person name="Moore E.R."/>
            <person name="Lalucat J."/>
            <person name="Garcia-Valdes E."/>
        </authorList>
    </citation>
    <scope>NUCLEOTIDE SEQUENCE [LARGE SCALE GENOMIC DNA]</scope>
    <source>
        <strain evidence="8 9">SD129</strain>
    </source>
</reference>
<evidence type="ECO:0000256" key="4">
    <source>
        <dbReference type="ARBA" id="ARBA00022989"/>
    </source>
</evidence>
<dbReference type="GO" id="GO:0005886">
    <property type="term" value="C:plasma membrane"/>
    <property type="evidence" value="ECO:0007669"/>
    <property type="project" value="UniProtKB-SubCell"/>
</dbReference>
<dbReference type="Proteomes" id="UP000306753">
    <property type="component" value="Unassembled WGS sequence"/>
</dbReference>
<dbReference type="EMBL" id="QLAG01000004">
    <property type="protein sequence ID" value="TLX64716.1"/>
    <property type="molecule type" value="Genomic_DNA"/>
</dbReference>
<keyword evidence="9" id="KW-1185">Reference proteome</keyword>
<evidence type="ECO:0000256" key="5">
    <source>
        <dbReference type="ARBA" id="ARBA00023136"/>
    </source>
</evidence>
<keyword evidence="3 6" id="KW-0812">Transmembrane</keyword>
<dbReference type="Pfam" id="PF13396">
    <property type="entry name" value="PLDc_N"/>
    <property type="match status" value="1"/>
</dbReference>
<comment type="subcellular location">
    <subcellularLocation>
        <location evidence="1">Cell membrane</location>
        <topology evidence="1">Multi-pass membrane protein</topology>
    </subcellularLocation>
</comment>
<evidence type="ECO:0000313" key="8">
    <source>
        <dbReference type="EMBL" id="TLX64716.1"/>
    </source>
</evidence>
<evidence type="ECO:0000256" key="6">
    <source>
        <dbReference type="SAM" id="Phobius"/>
    </source>
</evidence>
<evidence type="ECO:0000259" key="7">
    <source>
        <dbReference type="Pfam" id="PF13396"/>
    </source>
</evidence>
<keyword evidence="2" id="KW-1003">Cell membrane</keyword>
<proteinExistence type="predicted"/>
<organism evidence="8 9">
    <name type="scientific">Stutzerimonas nosocomialis</name>
    <dbReference type="NCBI Taxonomy" id="1056496"/>
    <lineage>
        <taxon>Bacteria</taxon>
        <taxon>Pseudomonadati</taxon>
        <taxon>Pseudomonadota</taxon>
        <taxon>Gammaproteobacteria</taxon>
        <taxon>Pseudomonadales</taxon>
        <taxon>Pseudomonadaceae</taxon>
        <taxon>Stutzerimonas</taxon>
    </lineage>
</organism>
<evidence type="ECO:0000256" key="3">
    <source>
        <dbReference type="ARBA" id="ARBA00022692"/>
    </source>
</evidence>
<dbReference type="AlphaFoldDB" id="A0A5R9QHK5"/>
<feature type="transmembrane region" description="Helical" evidence="6">
    <location>
        <begin position="6"/>
        <end position="24"/>
    </location>
</feature>
<keyword evidence="4 6" id="KW-1133">Transmembrane helix</keyword>
<comment type="caution">
    <text evidence="8">The sequence shown here is derived from an EMBL/GenBank/DDBJ whole genome shotgun (WGS) entry which is preliminary data.</text>
</comment>
<evidence type="ECO:0000256" key="1">
    <source>
        <dbReference type="ARBA" id="ARBA00004651"/>
    </source>
</evidence>
<feature type="domain" description="Cardiolipin synthase N-terminal" evidence="7">
    <location>
        <begin position="14"/>
        <end position="55"/>
    </location>
</feature>
<evidence type="ECO:0000313" key="9">
    <source>
        <dbReference type="Proteomes" id="UP000306753"/>
    </source>
</evidence>
<evidence type="ECO:0000256" key="2">
    <source>
        <dbReference type="ARBA" id="ARBA00022475"/>
    </source>
</evidence>
<keyword evidence="5 6" id="KW-0472">Membrane</keyword>
<name>A0A5R9QHK5_9GAMM</name>
<gene>
    <name evidence="8" type="ORF">DN820_04640</name>
</gene>